<protein>
    <submittedName>
        <fullName evidence="2">Uncharacterized protein</fullName>
    </submittedName>
</protein>
<evidence type="ECO:0000313" key="3">
    <source>
        <dbReference type="Proteomes" id="UP001396334"/>
    </source>
</evidence>
<dbReference type="EMBL" id="JBBPBN010000057">
    <property type="protein sequence ID" value="KAK8988504.1"/>
    <property type="molecule type" value="Genomic_DNA"/>
</dbReference>
<keyword evidence="3" id="KW-1185">Reference proteome</keyword>
<feature type="region of interest" description="Disordered" evidence="1">
    <location>
        <begin position="1"/>
        <end position="24"/>
    </location>
</feature>
<dbReference type="Proteomes" id="UP001396334">
    <property type="component" value="Unassembled WGS sequence"/>
</dbReference>
<evidence type="ECO:0000313" key="2">
    <source>
        <dbReference type="EMBL" id="KAK8988504.1"/>
    </source>
</evidence>
<accession>A0ABR2PJL2</accession>
<comment type="caution">
    <text evidence="2">The sequence shown here is derived from an EMBL/GenBank/DDBJ whole genome shotgun (WGS) entry which is preliminary data.</text>
</comment>
<organism evidence="2 3">
    <name type="scientific">Hibiscus sabdariffa</name>
    <name type="common">roselle</name>
    <dbReference type="NCBI Taxonomy" id="183260"/>
    <lineage>
        <taxon>Eukaryota</taxon>
        <taxon>Viridiplantae</taxon>
        <taxon>Streptophyta</taxon>
        <taxon>Embryophyta</taxon>
        <taxon>Tracheophyta</taxon>
        <taxon>Spermatophyta</taxon>
        <taxon>Magnoliopsida</taxon>
        <taxon>eudicotyledons</taxon>
        <taxon>Gunneridae</taxon>
        <taxon>Pentapetalae</taxon>
        <taxon>rosids</taxon>
        <taxon>malvids</taxon>
        <taxon>Malvales</taxon>
        <taxon>Malvaceae</taxon>
        <taxon>Malvoideae</taxon>
        <taxon>Hibiscus</taxon>
    </lineage>
</organism>
<sequence>MEDADGIPQNYTPASIPLPPDSQQADDFFAELDEIETDPLTLMFAQGLSGSGKEKKTMNPFEGLNSANKYVASDMTGKLRQQIDLKRRKRSRTTLD</sequence>
<name>A0ABR2PJL2_9ROSI</name>
<evidence type="ECO:0000256" key="1">
    <source>
        <dbReference type="SAM" id="MobiDB-lite"/>
    </source>
</evidence>
<proteinExistence type="predicted"/>
<reference evidence="2 3" key="1">
    <citation type="journal article" date="2024" name="G3 (Bethesda)">
        <title>Genome assembly of Hibiscus sabdariffa L. provides insights into metabolisms of medicinal natural products.</title>
        <authorList>
            <person name="Kim T."/>
        </authorList>
    </citation>
    <scope>NUCLEOTIDE SEQUENCE [LARGE SCALE GENOMIC DNA]</scope>
    <source>
        <strain evidence="2">TK-2024</strain>
        <tissue evidence="2">Old leaves</tissue>
    </source>
</reference>
<gene>
    <name evidence="2" type="ORF">V6N11_029891</name>
</gene>